<accession>A0A8T0MMR6</accession>
<reference evidence="1" key="1">
    <citation type="submission" date="2020-05" db="EMBL/GenBank/DDBJ databases">
        <title>WGS assembly of Panicum virgatum.</title>
        <authorList>
            <person name="Lovell J.T."/>
            <person name="Jenkins J."/>
            <person name="Shu S."/>
            <person name="Juenger T.E."/>
            <person name="Schmutz J."/>
        </authorList>
    </citation>
    <scope>NUCLEOTIDE SEQUENCE</scope>
    <source>
        <strain evidence="1">AP13</strain>
    </source>
</reference>
<keyword evidence="2" id="KW-1185">Reference proteome</keyword>
<protein>
    <submittedName>
        <fullName evidence="1">Uncharacterized protein</fullName>
    </submittedName>
</protein>
<dbReference type="AlphaFoldDB" id="A0A8T0MMR6"/>
<dbReference type="PANTHER" id="PTHR47150:SF5">
    <property type="entry name" value="OS07G0546750 PROTEIN"/>
    <property type="match status" value="1"/>
</dbReference>
<comment type="caution">
    <text evidence="1">The sequence shown here is derived from an EMBL/GenBank/DDBJ whole genome shotgun (WGS) entry which is preliminary data.</text>
</comment>
<evidence type="ECO:0000313" key="1">
    <source>
        <dbReference type="EMBL" id="KAG2536589.1"/>
    </source>
</evidence>
<dbReference type="EMBL" id="CM029054">
    <property type="protein sequence ID" value="KAG2536589.1"/>
    <property type="molecule type" value="Genomic_DNA"/>
</dbReference>
<sequence length="121" mass="14435">MAWRYLKMSICGTAAANRRQDEDLQATALVASMRWSKKRPWGGSVIGHEVKDRERDEMYELIQRNYFNDPPLYGDILFRRRFRMRKSLFLRIVEDVTARNSYFIQKKMLQAKKGLHQFTSV</sequence>
<organism evidence="1 2">
    <name type="scientific">Panicum virgatum</name>
    <name type="common">Blackwell switchgrass</name>
    <dbReference type="NCBI Taxonomy" id="38727"/>
    <lineage>
        <taxon>Eukaryota</taxon>
        <taxon>Viridiplantae</taxon>
        <taxon>Streptophyta</taxon>
        <taxon>Embryophyta</taxon>
        <taxon>Tracheophyta</taxon>
        <taxon>Spermatophyta</taxon>
        <taxon>Magnoliopsida</taxon>
        <taxon>Liliopsida</taxon>
        <taxon>Poales</taxon>
        <taxon>Poaceae</taxon>
        <taxon>PACMAD clade</taxon>
        <taxon>Panicoideae</taxon>
        <taxon>Panicodae</taxon>
        <taxon>Paniceae</taxon>
        <taxon>Panicinae</taxon>
        <taxon>Panicum</taxon>
        <taxon>Panicum sect. Hiantes</taxon>
    </lineage>
</organism>
<name>A0A8T0MMR6_PANVG</name>
<proteinExistence type="predicted"/>
<dbReference type="PANTHER" id="PTHR47150">
    <property type="entry name" value="OS12G0169200 PROTEIN"/>
    <property type="match status" value="1"/>
</dbReference>
<gene>
    <name evidence="1" type="ORF">PVAP13_9NG205646</name>
</gene>
<evidence type="ECO:0000313" key="2">
    <source>
        <dbReference type="Proteomes" id="UP000823388"/>
    </source>
</evidence>
<dbReference type="Proteomes" id="UP000823388">
    <property type="component" value="Chromosome 9N"/>
</dbReference>